<name>A0ABT5R2Y7_9GAMM</name>
<accession>A0ABT5R2Y7</accession>
<dbReference type="EMBL" id="JAJUBC010000019">
    <property type="protein sequence ID" value="MDD1794627.1"/>
    <property type="molecule type" value="Genomic_DNA"/>
</dbReference>
<dbReference type="Pfam" id="PF12974">
    <property type="entry name" value="Phosphonate-bd"/>
    <property type="match status" value="1"/>
</dbReference>
<dbReference type="Gene3D" id="3.40.190.10">
    <property type="entry name" value="Periplasmic binding protein-like II"/>
    <property type="match status" value="2"/>
</dbReference>
<dbReference type="SUPFAM" id="SSF53850">
    <property type="entry name" value="Periplasmic binding protein-like II"/>
    <property type="match status" value="1"/>
</dbReference>
<evidence type="ECO:0000313" key="3">
    <source>
        <dbReference type="Proteomes" id="UP001149400"/>
    </source>
</evidence>
<gene>
    <name evidence="2" type="ORF">LRP50_15950</name>
</gene>
<feature type="signal peptide" evidence="1">
    <location>
        <begin position="1"/>
        <end position="35"/>
    </location>
</feature>
<protein>
    <submittedName>
        <fullName evidence="2">Phosphate/phosphite/phosphonate ABC transporter substrate-binding protein</fullName>
    </submittedName>
</protein>
<evidence type="ECO:0000313" key="2">
    <source>
        <dbReference type="EMBL" id="MDD1794627.1"/>
    </source>
</evidence>
<reference evidence="2" key="1">
    <citation type="submission" date="2021-12" db="EMBL/GenBank/DDBJ databases">
        <title>Enterovibrio ZSDZ35 sp. nov. and Enterovibrio ZSDZ42 sp. nov., isolated from coastal seawater in Qingdao.</title>
        <authorList>
            <person name="Zhang P."/>
        </authorList>
    </citation>
    <scope>NUCLEOTIDE SEQUENCE</scope>
    <source>
        <strain evidence="2">ZSDZ42</strain>
    </source>
</reference>
<keyword evidence="3" id="KW-1185">Reference proteome</keyword>
<organism evidence="2 3">
    <name type="scientific">Enterovibrio gelatinilyticus</name>
    <dbReference type="NCBI Taxonomy" id="2899819"/>
    <lineage>
        <taxon>Bacteria</taxon>
        <taxon>Pseudomonadati</taxon>
        <taxon>Pseudomonadota</taxon>
        <taxon>Gammaproteobacteria</taxon>
        <taxon>Vibrionales</taxon>
        <taxon>Vibrionaceae</taxon>
        <taxon>Enterovibrio</taxon>
    </lineage>
</organism>
<feature type="non-terminal residue" evidence="2">
    <location>
        <position position="216"/>
    </location>
</feature>
<dbReference type="RefSeq" id="WP_274165453.1">
    <property type="nucleotide sequence ID" value="NZ_JAJUBC010000019.1"/>
</dbReference>
<sequence>MRSNSNRHSASLISLSRRILSALLIWAAITVPTYADDHQKNSDTIVFGIVPQQSSSKLIRTWSPVMAKVSELTGLKIRFATAPNIPEFEKRLAAGDYDLAYMNPYHFTVFNQSPGYKAIAHAKDKRIKGILVVSKSDGISTLEDLEGKEVAFPAPAAFAATLLTQAVLKNQGITFIPRYVGSHDSSYLAVSDGLFSAGGGIVRTLNATPDTTRKKL</sequence>
<proteinExistence type="predicted"/>
<comment type="caution">
    <text evidence="2">The sequence shown here is derived from an EMBL/GenBank/DDBJ whole genome shotgun (WGS) entry which is preliminary data.</text>
</comment>
<dbReference type="PANTHER" id="PTHR30024:SF17">
    <property type="entry name" value="SOLUTE-BINDING PROTEIN FAMILY 3_N-TERMINAL DOMAIN-CONTAINING PROTEIN"/>
    <property type="match status" value="1"/>
</dbReference>
<feature type="chain" id="PRO_5046037468" evidence="1">
    <location>
        <begin position="36"/>
        <end position="216"/>
    </location>
</feature>
<dbReference type="PANTHER" id="PTHR30024">
    <property type="entry name" value="ALIPHATIC SULFONATES-BINDING PROTEIN-RELATED"/>
    <property type="match status" value="1"/>
</dbReference>
<dbReference type="Proteomes" id="UP001149400">
    <property type="component" value="Unassembled WGS sequence"/>
</dbReference>
<evidence type="ECO:0000256" key="1">
    <source>
        <dbReference type="SAM" id="SignalP"/>
    </source>
</evidence>
<keyword evidence="1" id="KW-0732">Signal</keyword>